<evidence type="ECO:0000313" key="8">
    <source>
        <dbReference type="Proteomes" id="UP000824998"/>
    </source>
</evidence>
<keyword evidence="3" id="KW-0812">Transmembrane</keyword>
<sequence>MVPKPQRSFYVKMPSPILNATIQGCVLAALSNMVAQTISAYKTGASHAINWTPIVQFIFFCIMNTPPNFMWQSYLESAFPSTYTSPTPSAIAAAATNNDKELDREEKKHEMVEEKLSVPNTLIKFFLDQTIGAALNTVMFSLAMAGFRRATFQQAVWSAREEFWPLMSAGWTLWPAVSALNFTVVRSVELRQLVGGLAGFGWNVYLSLLTE</sequence>
<dbReference type="PANTHER" id="PTHR11266:SF80">
    <property type="entry name" value="PEROXISOMAL MEMBRANE PROTEIN 2"/>
    <property type="match status" value="1"/>
</dbReference>
<evidence type="ECO:0000313" key="7">
    <source>
        <dbReference type="EMBL" id="KAG9236104.1"/>
    </source>
</evidence>
<evidence type="ECO:0000256" key="5">
    <source>
        <dbReference type="ARBA" id="ARBA00023136"/>
    </source>
</evidence>
<evidence type="ECO:0000256" key="6">
    <source>
        <dbReference type="RuleBase" id="RU363053"/>
    </source>
</evidence>
<organism evidence="7 8">
    <name type="scientific">Amylocarpus encephaloides</name>
    <dbReference type="NCBI Taxonomy" id="45428"/>
    <lineage>
        <taxon>Eukaryota</taxon>
        <taxon>Fungi</taxon>
        <taxon>Dikarya</taxon>
        <taxon>Ascomycota</taxon>
        <taxon>Pezizomycotina</taxon>
        <taxon>Leotiomycetes</taxon>
        <taxon>Helotiales</taxon>
        <taxon>Helotiales incertae sedis</taxon>
        <taxon>Amylocarpus</taxon>
    </lineage>
</organism>
<evidence type="ECO:0000256" key="2">
    <source>
        <dbReference type="ARBA" id="ARBA00006824"/>
    </source>
</evidence>
<dbReference type="Pfam" id="PF04117">
    <property type="entry name" value="Mpv17_PMP22"/>
    <property type="match status" value="1"/>
</dbReference>
<evidence type="ECO:0000256" key="4">
    <source>
        <dbReference type="ARBA" id="ARBA00022989"/>
    </source>
</evidence>
<dbReference type="PANTHER" id="PTHR11266">
    <property type="entry name" value="PEROXISOMAL MEMBRANE PROTEIN 2, PXMP2 MPV17"/>
    <property type="match status" value="1"/>
</dbReference>
<dbReference type="AlphaFoldDB" id="A0A9P7YLN8"/>
<dbReference type="PROSITE" id="PS51257">
    <property type="entry name" value="PROKAR_LIPOPROTEIN"/>
    <property type="match status" value="1"/>
</dbReference>
<dbReference type="OrthoDB" id="10267969at2759"/>
<accession>A0A9P7YLN8</accession>
<evidence type="ECO:0000256" key="3">
    <source>
        <dbReference type="ARBA" id="ARBA00022692"/>
    </source>
</evidence>
<dbReference type="GO" id="GO:0005778">
    <property type="term" value="C:peroxisomal membrane"/>
    <property type="evidence" value="ECO:0007669"/>
    <property type="project" value="TreeGrafter"/>
</dbReference>
<keyword evidence="4" id="KW-1133">Transmembrane helix</keyword>
<gene>
    <name evidence="7" type="ORF">BJ875DRAFT_246457</name>
</gene>
<dbReference type="Proteomes" id="UP000824998">
    <property type="component" value="Unassembled WGS sequence"/>
</dbReference>
<dbReference type="EMBL" id="MU251415">
    <property type="protein sequence ID" value="KAG9236104.1"/>
    <property type="molecule type" value="Genomic_DNA"/>
</dbReference>
<evidence type="ECO:0000256" key="1">
    <source>
        <dbReference type="ARBA" id="ARBA00004141"/>
    </source>
</evidence>
<dbReference type="InterPro" id="IPR007248">
    <property type="entry name" value="Mpv17_PMP22"/>
</dbReference>
<name>A0A9P7YLN8_9HELO</name>
<comment type="subcellular location">
    <subcellularLocation>
        <location evidence="1">Membrane</location>
        <topology evidence="1">Multi-pass membrane protein</topology>
    </subcellularLocation>
</comment>
<comment type="caution">
    <text evidence="7">The sequence shown here is derived from an EMBL/GenBank/DDBJ whole genome shotgun (WGS) entry which is preliminary data.</text>
</comment>
<proteinExistence type="inferred from homology"/>
<protein>
    <submittedName>
        <fullName evidence="7">Mpv17/PMP22 family protein</fullName>
    </submittedName>
</protein>
<keyword evidence="5" id="KW-0472">Membrane</keyword>
<keyword evidence="8" id="KW-1185">Reference proteome</keyword>
<comment type="similarity">
    <text evidence="2 6">Belongs to the peroxisomal membrane protein PXMP2/4 family.</text>
</comment>
<reference evidence="7" key="1">
    <citation type="journal article" date="2021" name="IMA Fungus">
        <title>Genomic characterization of three marine fungi, including Emericellopsis atlantica sp. nov. with signatures of a generalist lifestyle and marine biomass degradation.</title>
        <authorList>
            <person name="Hagestad O.C."/>
            <person name="Hou L."/>
            <person name="Andersen J.H."/>
            <person name="Hansen E.H."/>
            <person name="Altermark B."/>
            <person name="Li C."/>
            <person name="Kuhnert E."/>
            <person name="Cox R.J."/>
            <person name="Crous P.W."/>
            <person name="Spatafora J.W."/>
            <person name="Lail K."/>
            <person name="Amirebrahimi M."/>
            <person name="Lipzen A."/>
            <person name="Pangilinan J."/>
            <person name="Andreopoulos W."/>
            <person name="Hayes R.D."/>
            <person name="Ng V."/>
            <person name="Grigoriev I.V."/>
            <person name="Jackson S.A."/>
            <person name="Sutton T.D.S."/>
            <person name="Dobson A.D.W."/>
            <person name="Rama T."/>
        </authorList>
    </citation>
    <scope>NUCLEOTIDE SEQUENCE</scope>
    <source>
        <strain evidence="7">TRa018bII</strain>
    </source>
</reference>